<accession>A0A316ZE75</accession>
<reference evidence="2 3" key="1">
    <citation type="journal article" date="2018" name="Mol. Biol. Evol.">
        <title>Broad Genomic Sampling Reveals a Smut Pathogenic Ancestry of the Fungal Clade Ustilaginomycotina.</title>
        <authorList>
            <person name="Kijpornyongpan T."/>
            <person name="Mondo S.J."/>
            <person name="Barry K."/>
            <person name="Sandor L."/>
            <person name="Lee J."/>
            <person name="Lipzen A."/>
            <person name="Pangilinan J."/>
            <person name="LaButti K."/>
            <person name="Hainaut M."/>
            <person name="Henrissat B."/>
            <person name="Grigoriev I.V."/>
            <person name="Spatafora J.W."/>
            <person name="Aime M.C."/>
        </authorList>
    </citation>
    <scope>NUCLEOTIDE SEQUENCE [LARGE SCALE GENOMIC DNA]</scope>
    <source>
        <strain evidence="2 3">MCA 4186</strain>
    </source>
</reference>
<dbReference type="InterPro" id="IPR051873">
    <property type="entry name" value="KNR4/SMI1_regulator"/>
</dbReference>
<name>A0A316ZE75_9BASI</name>
<dbReference type="PANTHER" id="PTHR47432:SF1">
    <property type="entry name" value="CELL WALL ASSEMBLY REGULATOR SMI1"/>
    <property type="match status" value="1"/>
</dbReference>
<protein>
    <recommendedName>
        <fullName evidence="1">Knr4/Smi1-like domain-containing protein</fullName>
    </recommendedName>
</protein>
<dbReference type="STRING" id="58919.A0A316ZE75"/>
<dbReference type="Proteomes" id="UP000245946">
    <property type="component" value="Unassembled WGS sequence"/>
</dbReference>
<dbReference type="Pfam" id="PF09346">
    <property type="entry name" value="SMI1_KNR4"/>
    <property type="match status" value="1"/>
</dbReference>
<dbReference type="InterPro" id="IPR037883">
    <property type="entry name" value="Knr4/Smi1-like_sf"/>
</dbReference>
<evidence type="ECO:0000313" key="2">
    <source>
        <dbReference type="EMBL" id="PWN99334.1"/>
    </source>
</evidence>
<feature type="domain" description="Knr4/Smi1-like" evidence="1">
    <location>
        <begin position="3"/>
        <end position="131"/>
    </location>
</feature>
<dbReference type="AlphaFoldDB" id="A0A316ZE75"/>
<dbReference type="SUPFAM" id="SSF160631">
    <property type="entry name" value="SMI1/KNR4-like"/>
    <property type="match status" value="1"/>
</dbReference>
<dbReference type="OrthoDB" id="2305498at2759"/>
<evidence type="ECO:0000313" key="3">
    <source>
        <dbReference type="Proteomes" id="UP000245946"/>
    </source>
</evidence>
<organism evidence="2 3">
    <name type="scientific">Tilletiopsis washingtonensis</name>
    <dbReference type="NCBI Taxonomy" id="58919"/>
    <lineage>
        <taxon>Eukaryota</taxon>
        <taxon>Fungi</taxon>
        <taxon>Dikarya</taxon>
        <taxon>Basidiomycota</taxon>
        <taxon>Ustilaginomycotina</taxon>
        <taxon>Exobasidiomycetes</taxon>
        <taxon>Entylomatales</taxon>
        <taxon>Entylomatales incertae sedis</taxon>
        <taxon>Tilletiopsis</taxon>
    </lineage>
</organism>
<feature type="non-terminal residue" evidence="2">
    <location>
        <position position="212"/>
    </location>
</feature>
<proteinExistence type="predicted"/>
<dbReference type="GeneID" id="37267504"/>
<dbReference type="RefSeq" id="XP_025599613.1">
    <property type="nucleotide sequence ID" value="XM_025739958.1"/>
</dbReference>
<sequence length="212" mass="22891">MTIGFSLPPAVRDSYLCYDGQELESKESCSDGIFFGLPLLSIEQITQEWRFWRNVDEDPSSGANDEVRGWMTSCPAGWVRSEYSCRGWLPLITDHVGNYIGVDLSPAPSGGGAPGQVILFGRDFDTKVVLWRGEGEGGWGRFLQFVAEELEAGEMWSLEEVNSGSEDEEDTVGYESYFSGGGSGAGLGGGDRGGSGAAGFRLTGDYKGWPVL</sequence>
<gene>
    <name evidence="2" type="ORF">FA09DRAFT_290319</name>
</gene>
<dbReference type="GO" id="GO:0043332">
    <property type="term" value="C:mating projection tip"/>
    <property type="evidence" value="ECO:0007669"/>
    <property type="project" value="TreeGrafter"/>
</dbReference>
<evidence type="ECO:0000259" key="1">
    <source>
        <dbReference type="Pfam" id="PF09346"/>
    </source>
</evidence>
<keyword evidence="3" id="KW-1185">Reference proteome</keyword>
<dbReference type="EMBL" id="KZ819288">
    <property type="protein sequence ID" value="PWN99334.1"/>
    <property type="molecule type" value="Genomic_DNA"/>
</dbReference>
<dbReference type="PANTHER" id="PTHR47432">
    <property type="entry name" value="CELL WALL ASSEMBLY REGULATOR SMI1"/>
    <property type="match status" value="1"/>
</dbReference>
<dbReference type="InterPro" id="IPR018958">
    <property type="entry name" value="Knr4/Smi1-like_dom"/>
</dbReference>
<dbReference type="GO" id="GO:0070880">
    <property type="term" value="P:fungal-type cell wall beta-glucan biosynthetic process"/>
    <property type="evidence" value="ECO:0007669"/>
    <property type="project" value="TreeGrafter"/>
</dbReference>